<dbReference type="Gramene" id="EME30873">
    <property type="protein sequence ID" value="EME30873"/>
    <property type="gene ID" value="Gasu_18860"/>
</dbReference>
<dbReference type="eggNOG" id="KOG1575">
    <property type="taxonomic scope" value="Eukaryota"/>
</dbReference>
<dbReference type="GO" id="GO:0016491">
    <property type="term" value="F:oxidoreductase activity"/>
    <property type="evidence" value="ECO:0007669"/>
    <property type="project" value="UniProtKB-KW"/>
</dbReference>
<dbReference type="Pfam" id="PF00248">
    <property type="entry name" value="Aldo_ket_red"/>
    <property type="match status" value="1"/>
</dbReference>
<protein>
    <submittedName>
        <fullName evidence="5">Aldo/keto reductase</fullName>
    </submittedName>
</protein>
<dbReference type="OMA" id="FNRMRPG"/>
<evidence type="ECO:0000256" key="3">
    <source>
        <dbReference type="ARBA" id="ARBA00038157"/>
    </source>
</evidence>
<dbReference type="KEGG" id="gsl:Gasu_18860"/>
<evidence type="ECO:0000256" key="2">
    <source>
        <dbReference type="ARBA" id="ARBA00023002"/>
    </source>
</evidence>
<dbReference type="InterPro" id="IPR023210">
    <property type="entry name" value="NADP_OxRdtase_dom"/>
</dbReference>
<dbReference type="GO" id="GO:0005829">
    <property type="term" value="C:cytosol"/>
    <property type="evidence" value="ECO:0007669"/>
    <property type="project" value="UniProtKB-ARBA"/>
</dbReference>
<dbReference type="PANTHER" id="PTHR43364:SF7">
    <property type="entry name" value="NADP-DEPENDENT OXIDOREDUCTASE DOMAIN-CONTAINING PROTEIN-RELATED"/>
    <property type="match status" value="1"/>
</dbReference>
<feature type="domain" description="NADP-dependent oxidoreductase" evidence="4">
    <location>
        <begin position="48"/>
        <end position="342"/>
    </location>
</feature>
<dbReference type="RefSeq" id="XP_005707393.1">
    <property type="nucleotide sequence ID" value="XM_005707336.1"/>
</dbReference>
<dbReference type="Proteomes" id="UP000030680">
    <property type="component" value="Unassembled WGS sequence"/>
</dbReference>
<dbReference type="AlphaFoldDB" id="M2Y4L6"/>
<dbReference type="STRING" id="130081.M2Y4L6"/>
<comment type="similarity">
    <text evidence="3">Belongs to the aldo/keto reductase family. Aldo/keto reductase 2 subfamily.</text>
</comment>
<dbReference type="InterPro" id="IPR036812">
    <property type="entry name" value="NAD(P)_OxRdtase_dom_sf"/>
</dbReference>
<keyword evidence="2" id="KW-0560">Oxidoreductase</keyword>
<dbReference type="PANTHER" id="PTHR43364">
    <property type="entry name" value="NADH-SPECIFIC METHYLGLYOXAL REDUCTASE-RELATED"/>
    <property type="match status" value="1"/>
</dbReference>
<name>M2Y4L6_GALSU</name>
<evidence type="ECO:0000313" key="6">
    <source>
        <dbReference type="Proteomes" id="UP000030680"/>
    </source>
</evidence>
<dbReference type="Gene3D" id="3.20.20.100">
    <property type="entry name" value="NADP-dependent oxidoreductase domain"/>
    <property type="match status" value="1"/>
</dbReference>
<accession>M2Y4L6</accession>
<gene>
    <name evidence="5" type="ORF">Gasu_18860</name>
</gene>
<reference evidence="6" key="1">
    <citation type="journal article" date="2013" name="Science">
        <title>Gene transfer from bacteria and archaea facilitated evolution of an extremophilic eukaryote.</title>
        <authorList>
            <person name="Schonknecht G."/>
            <person name="Chen W.H."/>
            <person name="Ternes C.M."/>
            <person name="Barbier G.G."/>
            <person name="Shrestha R.P."/>
            <person name="Stanke M."/>
            <person name="Brautigam A."/>
            <person name="Baker B.J."/>
            <person name="Banfield J.F."/>
            <person name="Garavito R.M."/>
            <person name="Carr K."/>
            <person name="Wilkerson C."/>
            <person name="Rensing S.A."/>
            <person name="Gagneul D."/>
            <person name="Dickenson N.E."/>
            <person name="Oesterhelt C."/>
            <person name="Lercher M.J."/>
            <person name="Weber A.P."/>
        </authorList>
    </citation>
    <scope>NUCLEOTIDE SEQUENCE [LARGE SCALE GENOMIC DNA]</scope>
    <source>
        <strain evidence="6">074W</strain>
    </source>
</reference>
<dbReference type="CDD" id="cd19080">
    <property type="entry name" value="AKR_AKR9A_9B"/>
    <property type="match status" value="1"/>
</dbReference>
<evidence type="ECO:0000259" key="4">
    <source>
        <dbReference type="Pfam" id="PF00248"/>
    </source>
</evidence>
<keyword evidence="6" id="KW-1185">Reference proteome</keyword>
<evidence type="ECO:0000256" key="1">
    <source>
        <dbReference type="ARBA" id="ARBA00022857"/>
    </source>
</evidence>
<dbReference type="GeneID" id="17089567"/>
<evidence type="ECO:0000313" key="5">
    <source>
        <dbReference type="EMBL" id="EME30873.1"/>
    </source>
</evidence>
<sequence length="380" mass="43408">MYISYVLSVTWRFVFSPAKLRDLDFWSIAKHLPWFQTQVGSFGLRVSPLCLGCMGYGKSWQDIMGEHVENEAILDTYVEAGGNFLDMANKYNEGETEEIIGEWMKKRGNRERMVVATKFSIGMRKNDPNAVGNHRKNMVSAVKDSLRRLQTDYIDLLYVHFWDFTTPIEEVMSSFHDLISAGKVHYVAFSDTPAWVVAKANTIAEFRGWPRVAAYQGRYSLSDRTMERELIPMLRSEKIAHVPWGVLGQGKLTGKYQRGTQPKIRGGITQMTEKDFQLQDVVTDIAKQLNVSNSQIVLAWMLNHQPGTIPIVGCRTTAQLKEHIQALNIRLNAEQMERLNDASSIELGFPHDFIGQTFKQNPILKYRGNENIELDDIPLQ</sequence>
<keyword evidence="1" id="KW-0521">NADP</keyword>
<organism evidence="5 6">
    <name type="scientific">Galdieria sulphuraria</name>
    <name type="common">Red alga</name>
    <dbReference type="NCBI Taxonomy" id="130081"/>
    <lineage>
        <taxon>Eukaryota</taxon>
        <taxon>Rhodophyta</taxon>
        <taxon>Bangiophyceae</taxon>
        <taxon>Galdieriales</taxon>
        <taxon>Galdieriaceae</taxon>
        <taxon>Galdieria</taxon>
    </lineage>
</organism>
<dbReference type="SUPFAM" id="SSF51430">
    <property type="entry name" value="NAD(P)-linked oxidoreductase"/>
    <property type="match status" value="1"/>
</dbReference>
<dbReference type="EMBL" id="KB454496">
    <property type="protein sequence ID" value="EME30873.1"/>
    <property type="molecule type" value="Genomic_DNA"/>
</dbReference>
<dbReference type="FunFam" id="3.20.20.100:FF:000004">
    <property type="entry name" value="Oxidoreductase, aldo/keto reductase"/>
    <property type="match status" value="1"/>
</dbReference>
<dbReference type="OrthoDB" id="2310150at2759"/>
<proteinExistence type="inferred from homology"/>
<dbReference type="InterPro" id="IPR050523">
    <property type="entry name" value="AKR_Detox_Biosynth"/>
</dbReference>